<reference evidence="1 2" key="1">
    <citation type="submission" date="2018-06" db="EMBL/GenBank/DDBJ databases">
        <title>Freshwater and sediment microbial communities from various areas in North America, analyzing microbe dynamics in response to fracking.</title>
        <authorList>
            <person name="Lamendella R."/>
        </authorList>
    </citation>
    <scope>NUCLEOTIDE SEQUENCE [LARGE SCALE GENOMIC DNA]</scope>
    <source>
        <strain evidence="1 2">99A</strain>
    </source>
</reference>
<dbReference type="Proteomes" id="UP000248729">
    <property type="component" value="Unassembled WGS sequence"/>
</dbReference>
<accession>A0A2J8GN14</accession>
<dbReference type="AlphaFoldDB" id="A0A2J8GN14"/>
<organism evidence="1 2">
    <name type="scientific">Vibrio diazotrophicus</name>
    <dbReference type="NCBI Taxonomy" id="685"/>
    <lineage>
        <taxon>Bacteria</taxon>
        <taxon>Pseudomonadati</taxon>
        <taxon>Pseudomonadota</taxon>
        <taxon>Gammaproteobacteria</taxon>
        <taxon>Vibrionales</taxon>
        <taxon>Vibrionaceae</taxon>
        <taxon>Vibrio</taxon>
    </lineage>
</organism>
<name>A0A2J8GN14_VIBDI</name>
<comment type="caution">
    <text evidence="1">The sequence shown here is derived from an EMBL/GenBank/DDBJ whole genome shotgun (WGS) entry which is preliminary data.</text>
</comment>
<dbReference type="InterPro" id="IPR039447">
    <property type="entry name" value="UreH-like_TM_dom"/>
</dbReference>
<sequence>MNADFVGAFVVGLLGTGHCVGMCGGLGTLLSVGQGANKSSLPIVFYNVGRIFSYCVFGALIGGLATTLTQISTLNHSLIWLRILSAMMMIVLGLYVGRWWFGLLKLEKLGTGIWKYISPLGRKLLPLKKSWHALPFGIIWGWLPCGLVYSALTWAAVSGSTLEGTLIMGSFGLGTLPSMLLVGFGATQMKQLQQSPAFRTIAAISIICYGIYTGYNAINMLVNLS</sequence>
<evidence type="ECO:0000313" key="2">
    <source>
        <dbReference type="Proteomes" id="UP000248729"/>
    </source>
</evidence>
<dbReference type="Pfam" id="PF13386">
    <property type="entry name" value="DsbD_2"/>
    <property type="match status" value="1"/>
</dbReference>
<proteinExistence type="predicted"/>
<dbReference type="STRING" id="1348635.GCA_000740015_02927"/>
<gene>
    <name evidence="1" type="ORF">DET48_11811</name>
</gene>
<dbReference type="PANTHER" id="PTHR42208">
    <property type="entry name" value="HEAVY METAL TRANSPORTER-RELATED"/>
    <property type="match status" value="1"/>
</dbReference>
<protein>
    <submittedName>
        <fullName evidence="1">Uncharacterized protein</fullName>
    </submittedName>
</protein>
<evidence type="ECO:0000313" key="1">
    <source>
        <dbReference type="EMBL" id="RAS61391.1"/>
    </source>
</evidence>
<dbReference type="EMBL" id="QLTR01000018">
    <property type="protein sequence ID" value="RAS61391.1"/>
    <property type="molecule type" value="Genomic_DNA"/>
</dbReference>
<dbReference type="PANTHER" id="PTHR42208:SF1">
    <property type="entry name" value="HEAVY METAL TRANSPORTER"/>
    <property type="match status" value="1"/>
</dbReference>
<dbReference type="RefSeq" id="WP_102942046.1">
    <property type="nucleotide sequence ID" value="NZ_QLTR01000018.1"/>
</dbReference>